<dbReference type="Proteomes" id="UP000886595">
    <property type="component" value="Unassembled WGS sequence"/>
</dbReference>
<reference evidence="1 2" key="1">
    <citation type="submission" date="2020-02" db="EMBL/GenBank/DDBJ databases">
        <authorList>
            <person name="Ma Q."/>
            <person name="Huang Y."/>
            <person name="Song X."/>
            <person name="Pei D."/>
        </authorList>
    </citation>
    <scope>NUCLEOTIDE SEQUENCE [LARGE SCALE GENOMIC DNA]</scope>
    <source>
        <strain evidence="1">Sxm20200214</strain>
        <tissue evidence="1">Leaf</tissue>
    </source>
</reference>
<dbReference type="EMBL" id="JAAMPC010000005">
    <property type="protein sequence ID" value="KAG2309999.1"/>
    <property type="molecule type" value="Genomic_DNA"/>
</dbReference>
<evidence type="ECO:0000313" key="2">
    <source>
        <dbReference type="Proteomes" id="UP000886595"/>
    </source>
</evidence>
<keyword evidence="2" id="KW-1185">Reference proteome</keyword>
<dbReference type="OrthoDB" id="1931061at2759"/>
<comment type="caution">
    <text evidence="1">The sequence shown here is derived from an EMBL/GenBank/DDBJ whole genome shotgun (WGS) entry which is preliminary data.</text>
</comment>
<sequence>MFFLHHLDIFSCRPVSVKGFLFSDLKSGKCSSVVEARLLRSWEARNVKPGGELTSVDMLMVDVKNHMAFHEGDRKLEGEGRGMRSQLLRFPTNPQDADNEQIGCWVTEMNIMNNLQEQMQKAFEVSSTSWCNDKPLRRREEDDEAVMKARVFHDWKDGCTFEFGEFVVMMQ</sequence>
<accession>A0A8X8AQ25</accession>
<proteinExistence type="predicted"/>
<gene>
    <name evidence="1" type="ORF">Bca52824_021556</name>
</gene>
<protein>
    <submittedName>
        <fullName evidence="1">Uncharacterized protein</fullName>
    </submittedName>
</protein>
<evidence type="ECO:0000313" key="1">
    <source>
        <dbReference type="EMBL" id="KAG2309999.1"/>
    </source>
</evidence>
<dbReference type="AlphaFoldDB" id="A0A8X8AQ25"/>
<organism evidence="1 2">
    <name type="scientific">Brassica carinata</name>
    <name type="common">Ethiopian mustard</name>
    <name type="synonym">Abyssinian cabbage</name>
    <dbReference type="NCBI Taxonomy" id="52824"/>
    <lineage>
        <taxon>Eukaryota</taxon>
        <taxon>Viridiplantae</taxon>
        <taxon>Streptophyta</taxon>
        <taxon>Embryophyta</taxon>
        <taxon>Tracheophyta</taxon>
        <taxon>Spermatophyta</taxon>
        <taxon>Magnoliopsida</taxon>
        <taxon>eudicotyledons</taxon>
        <taxon>Gunneridae</taxon>
        <taxon>Pentapetalae</taxon>
        <taxon>rosids</taxon>
        <taxon>malvids</taxon>
        <taxon>Brassicales</taxon>
        <taxon>Brassicaceae</taxon>
        <taxon>Brassiceae</taxon>
        <taxon>Brassica</taxon>
    </lineage>
</organism>
<name>A0A8X8AQ25_BRACI</name>